<dbReference type="WBParaSite" id="ACAC_0000018001-mRNA-1">
    <property type="protein sequence ID" value="ACAC_0000018001-mRNA-1"/>
    <property type="gene ID" value="ACAC_0000018001"/>
</dbReference>
<accession>A0A0K0CT23</accession>
<reference evidence="2" key="1">
    <citation type="submission" date="2012-09" db="EMBL/GenBank/DDBJ databases">
        <authorList>
            <person name="Martin A.A."/>
        </authorList>
    </citation>
    <scope>NUCLEOTIDE SEQUENCE</scope>
</reference>
<name>A0A0K0CT23_ANGCA</name>
<proteinExistence type="predicted"/>
<protein>
    <submittedName>
        <fullName evidence="3">39S ribosomal protein L52, mitochondrial</fullName>
    </submittedName>
</protein>
<feature type="region of interest" description="Disordered" evidence="1">
    <location>
        <begin position="31"/>
        <end position="50"/>
    </location>
</feature>
<keyword evidence="2" id="KW-1185">Reference proteome</keyword>
<reference evidence="3" key="2">
    <citation type="submission" date="2017-02" db="UniProtKB">
        <authorList>
            <consortium name="WormBaseParasite"/>
        </authorList>
    </citation>
    <scope>IDENTIFICATION</scope>
</reference>
<dbReference type="Proteomes" id="UP000035642">
    <property type="component" value="Unassembled WGS sequence"/>
</dbReference>
<evidence type="ECO:0000256" key="1">
    <source>
        <dbReference type="SAM" id="MobiDB-lite"/>
    </source>
</evidence>
<organism evidence="2 3">
    <name type="scientific">Angiostrongylus cantonensis</name>
    <name type="common">Rat lungworm</name>
    <dbReference type="NCBI Taxonomy" id="6313"/>
    <lineage>
        <taxon>Eukaryota</taxon>
        <taxon>Metazoa</taxon>
        <taxon>Ecdysozoa</taxon>
        <taxon>Nematoda</taxon>
        <taxon>Chromadorea</taxon>
        <taxon>Rhabditida</taxon>
        <taxon>Rhabditina</taxon>
        <taxon>Rhabditomorpha</taxon>
        <taxon>Strongyloidea</taxon>
        <taxon>Metastrongylidae</taxon>
        <taxon>Angiostrongylus</taxon>
    </lineage>
</organism>
<sequence length="118" mass="12894">MSVVRAVSCLKSTHMPSMAVRYASAAAAPGKSKVQLQKPPGESVTCTSSHSEPSVALQGFFSYDRNISRDPKLKGVPKPHPGDTLASFDFEGRSRKRCELMEILQDEMLQAAKKRGTR</sequence>
<evidence type="ECO:0000313" key="3">
    <source>
        <dbReference type="WBParaSite" id="ACAC_0000018001-mRNA-1"/>
    </source>
</evidence>
<evidence type="ECO:0000313" key="2">
    <source>
        <dbReference type="Proteomes" id="UP000035642"/>
    </source>
</evidence>
<dbReference type="AlphaFoldDB" id="A0A0K0CT23"/>